<keyword evidence="9" id="KW-1185">Reference proteome</keyword>
<dbReference type="Gene3D" id="1.10.150.130">
    <property type="match status" value="1"/>
</dbReference>
<dbReference type="GO" id="GO:0006310">
    <property type="term" value="P:DNA recombination"/>
    <property type="evidence" value="ECO:0007669"/>
    <property type="project" value="UniProtKB-KW"/>
</dbReference>
<dbReference type="GO" id="GO:0003677">
    <property type="term" value="F:DNA binding"/>
    <property type="evidence" value="ECO:0007669"/>
    <property type="project" value="UniProtKB-UniRule"/>
</dbReference>
<dbReference type="RefSeq" id="WP_138191300.1">
    <property type="nucleotide sequence ID" value="NZ_VBWP01000007.1"/>
</dbReference>
<keyword evidence="3 5" id="KW-0238">DNA-binding</keyword>
<name>A0A5R8Q9V0_9FIRM</name>
<dbReference type="InParanoid" id="A0A5R8Q9V0"/>
<dbReference type="AlphaFoldDB" id="A0A5R8Q9V0"/>
<dbReference type="PANTHER" id="PTHR30349:SF64">
    <property type="entry name" value="PROPHAGE INTEGRASE INTD-RELATED"/>
    <property type="match status" value="1"/>
</dbReference>
<evidence type="ECO:0000313" key="9">
    <source>
        <dbReference type="Proteomes" id="UP000306912"/>
    </source>
</evidence>
<dbReference type="InterPro" id="IPR028259">
    <property type="entry name" value="AP2-like_int_N"/>
</dbReference>
<dbReference type="Pfam" id="PF14657">
    <property type="entry name" value="Arm-DNA-bind_4"/>
    <property type="match status" value="1"/>
</dbReference>
<evidence type="ECO:0000256" key="5">
    <source>
        <dbReference type="PROSITE-ProRule" id="PRU01248"/>
    </source>
</evidence>
<reference evidence="8 9" key="1">
    <citation type="submission" date="2019-05" db="EMBL/GenBank/DDBJ databases">
        <title>Culicoidintestinum kansasii gen. nov., sp. nov. from the gastrointestinal tract of the biting midge, Culicoides sonorensis.</title>
        <authorList>
            <person name="Neupane S."/>
            <person name="Ghosh A."/>
            <person name="Gunther S."/>
            <person name="Martin K."/>
            <person name="Zurek L."/>
        </authorList>
    </citation>
    <scope>NUCLEOTIDE SEQUENCE [LARGE SCALE GENOMIC DNA]</scope>
    <source>
        <strain evidence="8 9">CS-1</strain>
    </source>
</reference>
<dbReference type="EMBL" id="VBWP01000007">
    <property type="protein sequence ID" value="TLG72703.1"/>
    <property type="molecule type" value="Genomic_DNA"/>
</dbReference>
<gene>
    <name evidence="8" type="ORF">FEZ08_08300</name>
</gene>
<dbReference type="PANTHER" id="PTHR30349">
    <property type="entry name" value="PHAGE INTEGRASE-RELATED"/>
    <property type="match status" value="1"/>
</dbReference>
<sequence length="363" mass="43015">MNIKRHDNGSYYFSISLGVNPLNGKRKQTMRSGFKTKREAQNCYIELKAKAYNKPELVKATFDFQQLIHDFLHTHKKKVRTSTYNDNESKINRHIASYFEKAIPDKLTFDDVEAFQQVLMNKSLSANTVNKIILLLKQMYEHAITHHKLEYNPCEHIVPLSVDKRIMKIWTPQQFDIFITALSKKENIQDILYFTMAYATGARRSELLACSFDDIDFHLKQWRIHRTLQWDKKLKQFYFSDTKNQSSRRTITLPDKVLTMLKQVQAEYPNNLHQLVFANPFDFPPMRHYQVLLDKYIKETKLEPIRFHDFRHSHASLLIHLRQSELVLKERLGHSSIKTTYDVYGHLFPNQQHELAQSLNELL</sequence>
<dbReference type="FunCoup" id="A0A5R8Q9V0">
    <property type="interactions" value="37"/>
</dbReference>
<dbReference type="GO" id="GO:0015074">
    <property type="term" value="P:DNA integration"/>
    <property type="evidence" value="ECO:0007669"/>
    <property type="project" value="UniProtKB-KW"/>
</dbReference>
<evidence type="ECO:0000256" key="4">
    <source>
        <dbReference type="ARBA" id="ARBA00023172"/>
    </source>
</evidence>
<evidence type="ECO:0000259" key="7">
    <source>
        <dbReference type="PROSITE" id="PS51900"/>
    </source>
</evidence>
<dbReference type="PROSITE" id="PS51900">
    <property type="entry name" value="CB"/>
    <property type="match status" value="1"/>
</dbReference>
<feature type="domain" description="Tyr recombinase" evidence="6">
    <location>
        <begin position="165"/>
        <end position="357"/>
    </location>
</feature>
<dbReference type="InterPro" id="IPR013762">
    <property type="entry name" value="Integrase-like_cat_sf"/>
</dbReference>
<organism evidence="8 9">
    <name type="scientific">Culicoidibacter larvae</name>
    <dbReference type="NCBI Taxonomy" id="2579976"/>
    <lineage>
        <taxon>Bacteria</taxon>
        <taxon>Bacillati</taxon>
        <taxon>Bacillota</taxon>
        <taxon>Culicoidibacteria</taxon>
        <taxon>Culicoidibacterales</taxon>
        <taxon>Culicoidibacteraceae</taxon>
        <taxon>Culicoidibacter</taxon>
    </lineage>
</organism>
<dbReference type="Pfam" id="PF00589">
    <property type="entry name" value="Phage_integrase"/>
    <property type="match status" value="1"/>
</dbReference>
<proteinExistence type="inferred from homology"/>
<comment type="caution">
    <text evidence="8">The sequence shown here is derived from an EMBL/GenBank/DDBJ whole genome shotgun (WGS) entry which is preliminary data.</text>
</comment>
<dbReference type="InterPro" id="IPR044068">
    <property type="entry name" value="CB"/>
</dbReference>
<dbReference type="OrthoDB" id="9803188at2"/>
<comment type="similarity">
    <text evidence="1">Belongs to the 'phage' integrase family.</text>
</comment>
<dbReference type="InterPro" id="IPR004107">
    <property type="entry name" value="Integrase_SAM-like_N"/>
</dbReference>
<dbReference type="InterPro" id="IPR011010">
    <property type="entry name" value="DNA_brk_join_enz"/>
</dbReference>
<dbReference type="Gene3D" id="1.10.443.10">
    <property type="entry name" value="Intergrase catalytic core"/>
    <property type="match status" value="1"/>
</dbReference>
<dbReference type="InterPro" id="IPR010998">
    <property type="entry name" value="Integrase_recombinase_N"/>
</dbReference>
<feature type="domain" description="Core-binding (CB)" evidence="7">
    <location>
        <begin position="62"/>
        <end position="144"/>
    </location>
</feature>
<keyword evidence="4" id="KW-0233">DNA recombination</keyword>
<evidence type="ECO:0000256" key="1">
    <source>
        <dbReference type="ARBA" id="ARBA00008857"/>
    </source>
</evidence>
<accession>A0A5R8Q9V0</accession>
<dbReference type="PROSITE" id="PS51898">
    <property type="entry name" value="TYR_RECOMBINASE"/>
    <property type="match status" value="1"/>
</dbReference>
<dbReference type="InterPro" id="IPR050090">
    <property type="entry name" value="Tyrosine_recombinase_XerCD"/>
</dbReference>
<evidence type="ECO:0000313" key="8">
    <source>
        <dbReference type="EMBL" id="TLG72703.1"/>
    </source>
</evidence>
<evidence type="ECO:0000256" key="2">
    <source>
        <dbReference type="ARBA" id="ARBA00022908"/>
    </source>
</evidence>
<evidence type="ECO:0000259" key="6">
    <source>
        <dbReference type="PROSITE" id="PS51898"/>
    </source>
</evidence>
<dbReference type="SUPFAM" id="SSF56349">
    <property type="entry name" value="DNA breaking-rejoining enzymes"/>
    <property type="match status" value="1"/>
</dbReference>
<dbReference type="InterPro" id="IPR002104">
    <property type="entry name" value="Integrase_catalytic"/>
</dbReference>
<evidence type="ECO:0000256" key="3">
    <source>
        <dbReference type="ARBA" id="ARBA00023125"/>
    </source>
</evidence>
<dbReference type="Pfam" id="PF14659">
    <property type="entry name" value="Phage_int_SAM_3"/>
    <property type="match status" value="1"/>
</dbReference>
<dbReference type="Proteomes" id="UP000306912">
    <property type="component" value="Unassembled WGS sequence"/>
</dbReference>
<protein>
    <submittedName>
        <fullName evidence="8">Site-specific integrase</fullName>
    </submittedName>
</protein>
<dbReference type="CDD" id="cd01189">
    <property type="entry name" value="INT_ICEBs1_C_like"/>
    <property type="match status" value="1"/>
</dbReference>
<keyword evidence="2" id="KW-0229">DNA integration</keyword>